<feature type="chain" id="PRO_5019107646" description="DUF3298 domain-containing protein" evidence="1">
    <location>
        <begin position="20"/>
        <end position="195"/>
    </location>
</feature>
<reference evidence="2 3" key="1">
    <citation type="submission" date="2018-01" db="EMBL/GenBank/DDBJ databases">
        <title>Saezia sanguinis gen. nov., sp. nov., in the order Burkholderiales isolated from human blood.</title>
        <authorList>
            <person name="Medina-Pascual M.J."/>
            <person name="Valdezate S."/>
            <person name="Monzon S."/>
            <person name="Cuesta I."/>
            <person name="Carrasco G."/>
            <person name="Villalon P."/>
            <person name="Saez-Nieto J.A."/>
        </authorList>
    </citation>
    <scope>NUCLEOTIDE SEQUENCE [LARGE SCALE GENOMIC DNA]</scope>
    <source>
        <strain evidence="2 3">CNM695-12</strain>
    </source>
</reference>
<proteinExistence type="predicted"/>
<evidence type="ECO:0000313" key="3">
    <source>
        <dbReference type="Proteomes" id="UP000286947"/>
    </source>
</evidence>
<keyword evidence="3" id="KW-1185">Reference proteome</keyword>
<organism evidence="2 3">
    <name type="scientific">Saezia sanguinis</name>
    <dbReference type="NCBI Taxonomy" id="1965230"/>
    <lineage>
        <taxon>Bacteria</taxon>
        <taxon>Pseudomonadati</taxon>
        <taxon>Pseudomonadota</taxon>
        <taxon>Betaproteobacteria</taxon>
        <taxon>Burkholderiales</taxon>
        <taxon>Saeziaceae</taxon>
        <taxon>Saezia</taxon>
    </lineage>
</organism>
<keyword evidence="1" id="KW-0732">Signal</keyword>
<evidence type="ECO:0008006" key="4">
    <source>
        <dbReference type="Google" id="ProtNLM"/>
    </source>
</evidence>
<name>A0A433SFT3_9BURK</name>
<gene>
    <name evidence="2" type="ORF">CUZ56_00086</name>
</gene>
<protein>
    <recommendedName>
        <fullName evidence="4">DUF3298 domain-containing protein</fullName>
    </recommendedName>
</protein>
<dbReference type="Proteomes" id="UP000286947">
    <property type="component" value="Unassembled WGS sequence"/>
</dbReference>
<feature type="signal peptide" evidence="1">
    <location>
        <begin position="1"/>
        <end position="19"/>
    </location>
</feature>
<dbReference type="EMBL" id="PQSP01000001">
    <property type="protein sequence ID" value="RUS67611.1"/>
    <property type="molecule type" value="Genomic_DNA"/>
</dbReference>
<sequence length="195" mass="21711">MKKFWMVCASLAFSISLRAEPVTLFGLSLNQPVDLPACPLFDGAAGIDLRSQLEKVDETCISRHGNQSEYGALVVDNAWIAFSEHEKPDLPLERVISARLDGNDRLIHLEFDLYGGLQEQEDAFAMLVTLFGQPAERHYTQEGDGDWFRSTGSLNAKWLFNDGDEILFTGEYSELEKGYLIVSSRAMAEAAATLE</sequence>
<evidence type="ECO:0000313" key="2">
    <source>
        <dbReference type="EMBL" id="RUS67611.1"/>
    </source>
</evidence>
<comment type="caution">
    <text evidence="2">The sequence shown here is derived from an EMBL/GenBank/DDBJ whole genome shotgun (WGS) entry which is preliminary data.</text>
</comment>
<evidence type="ECO:0000256" key="1">
    <source>
        <dbReference type="SAM" id="SignalP"/>
    </source>
</evidence>
<dbReference type="AlphaFoldDB" id="A0A433SFT3"/>
<accession>A0A433SFT3</accession>